<keyword evidence="1" id="KW-0472">Membrane</keyword>
<proteinExistence type="predicted"/>
<accession>A0ABU1A0X2</accession>
<dbReference type="Proteomes" id="UP001230915">
    <property type="component" value="Unassembled WGS sequence"/>
</dbReference>
<dbReference type="NCBIfam" id="TIGR04127">
    <property type="entry name" value="flavo_near_exo"/>
    <property type="match status" value="1"/>
</dbReference>
<feature type="transmembrane region" description="Helical" evidence="1">
    <location>
        <begin position="52"/>
        <end position="74"/>
    </location>
</feature>
<dbReference type="EMBL" id="JAVHUL010000015">
    <property type="protein sequence ID" value="MDQ7917363.1"/>
    <property type="molecule type" value="Genomic_DNA"/>
</dbReference>
<evidence type="ECO:0000256" key="1">
    <source>
        <dbReference type="SAM" id="Phobius"/>
    </source>
</evidence>
<organism evidence="2 3">
    <name type="scientific">Mesonia profundi</name>
    <dbReference type="NCBI Taxonomy" id="3070998"/>
    <lineage>
        <taxon>Bacteria</taxon>
        <taxon>Pseudomonadati</taxon>
        <taxon>Bacteroidota</taxon>
        <taxon>Flavobacteriia</taxon>
        <taxon>Flavobacteriales</taxon>
        <taxon>Flavobacteriaceae</taxon>
        <taxon>Mesonia</taxon>
    </lineage>
</organism>
<feature type="transmembrane region" description="Helical" evidence="1">
    <location>
        <begin position="116"/>
        <end position="136"/>
    </location>
</feature>
<gene>
    <name evidence="2" type="ORF">RBU60_07240</name>
</gene>
<keyword evidence="3" id="KW-1185">Reference proteome</keyword>
<dbReference type="RefSeq" id="WP_308864083.1">
    <property type="nucleotide sequence ID" value="NZ_JAVHUL010000015.1"/>
</dbReference>
<protein>
    <submittedName>
        <fullName evidence="2">Exosortase F system-associated protein</fullName>
    </submittedName>
</protein>
<evidence type="ECO:0000313" key="3">
    <source>
        <dbReference type="Proteomes" id="UP001230915"/>
    </source>
</evidence>
<comment type="caution">
    <text evidence="2">The sequence shown here is derived from an EMBL/GenBank/DDBJ whole genome shotgun (WGS) entry which is preliminary data.</text>
</comment>
<dbReference type="InterPro" id="IPR026414">
    <property type="entry name" value="ExosoTase_F-assoc_memb"/>
</dbReference>
<evidence type="ECO:0000313" key="2">
    <source>
        <dbReference type="EMBL" id="MDQ7917363.1"/>
    </source>
</evidence>
<feature type="transmembrane region" description="Helical" evidence="1">
    <location>
        <begin position="86"/>
        <end position="104"/>
    </location>
</feature>
<keyword evidence="1" id="KW-1133">Transmembrane helix</keyword>
<name>A0ABU1A0X2_9FLAO</name>
<reference evidence="2 3" key="1">
    <citation type="submission" date="2023-08" db="EMBL/GenBank/DDBJ databases">
        <title>Mesonia sp. MT50, isolated from deep-sea sediment of the Mariana Trench.</title>
        <authorList>
            <person name="Fu H."/>
        </authorList>
    </citation>
    <scope>NUCLEOTIDE SEQUENCE [LARGE SCALE GENOMIC DNA]</scope>
    <source>
        <strain evidence="2 3">MT50</strain>
    </source>
</reference>
<sequence>MRVVKWILGIGCVLLLVSIRFFEDTLFHDPLVSFFKSNFTTMEPPNFEKWKLIGFTSLRYLMNTILSLLILLLAFPKKSILKFSGLFYGLAFVVLIVIFFVLLSPMEAESYMFLFYVRRFLIQPIFLLLLLPAFYYQQSIKKTDL</sequence>
<keyword evidence="1" id="KW-0812">Transmembrane</keyword>